<evidence type="ECO:0000313" key="3">
    <source>
        <dbReference type="EMBL" id="OGH88483.1"/>
    </source>
</evidence>
<name>A0A1F6NXM7_9BACT</name>
<dbReference type="EMBL" id="MFQZ01000002">
    <property type="protein sequence ID" value="OGH88483.1"/>
    <property type="molecule type" value="Genomic_DNA"/>
</dbReference>
<evidence type="ECO:0008006" key="5">
    <source>
        <dbReference type="Google" id="ProtNLM"/>
    </source>
</evidence>
<dbReference type="Gene3D" id="3.40.50.2000">
    <property type="entry name" value="Glycogen Phosphorylase B"/>
    <property type="match status" value="2"/>
</dbReference>
<dbReference type="Pfam" id="PF13439">
    <property type="entry name" value="Glyco_transf_4"/>
    <property type="match status" value="1"/>
</dbReference>
<dbReference type="InterPro" id="IPR028098">
    <property type="entry name" value="Glyco_trans_4-like_N"/>
</dbReference>
<dbReference type="CDD" id="cd03801">
    <property type="entry name" value="GT4_PimA-like"/>
    <property type="match status" value="1"/>
</dbReference>
<evidence type="ECO:0000259" key="2">
    <source>
        <dbReference type="Pfam" id="PF13439"/>
    </source>
</evidence>
<organism evidence="3 4">
    <name type="scientific">Candidatus Magasanikbacteria bacterium RIFOXYC2_FULL_42_28</name>
    <dbReference type="NCBI Taxonomy" id="1798704"/>
    <lineage>
        <taxon>Bacteria</taxon>
        <taxon>Candidatus Magasanikiibacteriota</taxon>
    </lineage>
</organism>
<feature type="domain" description="Glycosyl transferase family 1" evidence="1">
    <location>
        <begin position="190"/>
        <end position="358"/>
    </location>
</feature>
<accession>A0A1F6NXM7</accession>
<dbReference type="PANTHER" id="PTHR45947:SF3">
    <property type="entry name" value="SULFOQUINOVOSYL TRANSFERASE SQD2"/>
    <property type="match status" value="1"/>
</dbReference>
<dbReference type="InterPro" id="IPR001296">
    <property type="entry name" value="Glyco_trans_1"/>
</dbReference>
<proteinExistence type="predicted"/>
<evidence type="ECO:0000313" key="4">
    <source>
        <dbReference type="Proteomes" id="UP000177907"/>
    </source>
</evidence>
<gene>
    <name evidence="3" type="ORF">A3J93_04435</name>
</gene>
<dbReference type="Pfam" id="PF00534">
    <property type="entry name" value="Glycos_transf_1"/>
    <property type="match status" value="1"/>
</dbReference>
<sequence length="381" mass="42829">MKIAQVVCTFLPYQSGMTSVAYYLACNLHERGHDVTVITPDYHLELGASPELPFKIKPLKPLFSYGNAAFLPGIISELKNFDIVHLHYPFFGVAELIWLFRKKIKAKVILHYHNDPVINGGLLGRFFSWYGRHITPRLVSVCDQVLFLRPDQPDESAIKNLVVAKKINYSILPNGVDLDIFKPHSVGGEFSKYNLPENARVLLFVAGMSKAYFYKGAEVLLRAWAILKKQAIYNNVFLFMVGEGELRSGYENLAQDLGVSDSVRFLGRKSPAKLAQLYNLSTALIIPSLSESLPMVLLEASACAKPTVASDLSSLQAIFNNFGNEFLFKPGDSQDLSEKIKKLLDNPEQAKSIGERAHVWSTDYSWEKIVNKLEKFYQCVV</sequence>
<protein>
    <recommendedName>
        <fullName evidence="5">Glycosyltransferase subfamily 4-like N-terminal domain-containing protein</fullName>
    </recommendedName>
</protein>
<dbReference type="PANTHER" id="PTHR45947">
    <property type="entry name" value="SULFOQUINOVOSYL TRANSFERASE SQD2"/>
    <property type="match status" value="1"/>
</dbReference>
<evidence type="ECO:0000259" key="1">
    <source>
        <dbReference type="Pfam" id="PF00534"/>
    </source>
</evidence>
<reference evidence="3 4" key="1">
    <citation type="journal article" date="2016" name="Nat. Commun.">
        <title>Thousands of microbial genomes shed light on interconnected biogeochemical processes in an aquifer system.</title>
        <authorList>
            <person name="Anantharaman K."/>
            <person name="Brown C.T."/>
            <person name="Hug L.A."/>
            <person name="Sharon I."/>
            <person name="Castelle C.J."/>
            <person name="Probst A.J."/>
            <person name="Thomas B.C."/>
            <person name="Singh A."/>
            <person name="Wilkins M.J."/>
            <person name="Karaoz U."/>
            <person name="Brodie E.L."/>
            <person name="Williams K.H."/>
            <person name="Hubbard S.S."/>
            <person name="Banfield J.F."/>
        </authorList>
    </citation>
    <scope>NUCLEOTIDE SEQUENCE [LARGE SCALE GENOMIC DNA]</scope>
</reference>
<dbReference type="InterPro" id="IPR050194">
    <property type="entry name" value="Glycosyltransferase_grp1"/>
</dbReference>
<dbReference type="SUPFAM" id="SSF53756">
    <property type="entry name" value="UDP-Glycosyltransferase/glycogen phosphorylase"/>
    <property type="match status" value="1"/>
</dbReference>
<dbReference type="STRING" id="1798704.A3J93_04435"/>
<comment type="caution">
    <text evidence="3">The sequence shown here is derived from an EMBL/GenBank/DDBJ whole genome shotgun (WGS) entry which is preliminary data.</text>
</comment>
<dbReference type="AlphaFoldDB" id="A0A1F6NXM7"/>
<dbReference type="Proteomes" id="UP000177907">
    <property type="component" value="Unassembled WGS sequence"/>
</dbReference>
<dbReference type="GO" id="GO:0016757">
    <property type="term" value="F:glycosyltransferase activity"/>
    <property type="evidence" value="ECO:0007669"/>
    <property type="project" value="InterPro"/>
</dbReference>
<feature type="domain" description="Glycosyltransferase subfamily 4-like N-terminal" evidence="2">
    <location>
        <begin position="15"/>
        <end position="179"/>
    </location>
</feature>